<feature type="chain" id="PRO_5008674870" evidence="2">
    <location>
        <begin position="23"/>
        <end position="205"/>
    </location>
</feature>
<evidence type="ECO:0000256" key="2">
    <source>
        <dbReference type="SAM" id="SignalP"/>
    </source>
</evidence>
<reference evidence="5" key="1">
    <citation type="submission" date="2016-04" db="EMBL/GenBank/DDBJ databases">
        <authorList>
            <person name="Tagini F."/>
        </authorList>
    </citation>
    <scope>NUCLEOTIDE SEQUENCE [LARGE SCALE GENOMIC DNA]</scope>
    <source>
        <strain evidence="5">CHUV0807</strain>
    </source>
</reference>
<name>A0A1C3H4Z4_9GAMM</name>
<evidence type="ECO:0000313" key="5">
    <source>
        <dbReference type="Proteomes" id="UP000190837"/>
    </source>
</evidence>
<proteinExistence type="inferred from homology"/>
<sequence>MRRTLQLLAFVVAAVGCQWAPAADDWQTRSRAYQRELIREARAVWGIDAPVPVMAGQIHQESLWRKGARSRFAGGLAQFTPDTEAWIKAAYPQALAVGNAFDPRWAIRALVTYDHHLYQRIRAANDCERWAMTLSAYNGGLGWLQRDQRLAAQRGADPLRWWGNVERHSRRAKWAHAENRGYPRAIIYQHQALYRDWGGGTVCAR</sequence>
<evidence type="ECO:0000259" key="3">
    <source>
        <dbReference type="Pfam" id="PF01464"/>
    </source>
</evidence>
<accession>A0A1C3H4Z4</accession>
<keyword evidence="2" id="KW-0732">Signal</keyword>
<evidence type="ECO:0000256" key="1">
    <source>
        <dbReference type="ARBA" id="ARBA00007734"/>
    </source>
</evidence>
<dbReference type="EMBL" id="FKLO01000054">
    <property type="protein sequence ID" value="SAM66257.1"/>
    <property type="molecule type" value="Genomic_DNA"/>
</dbReference>
<gene>
    <name evidence="4" type="ORF">CHUV0807_1591</name>
</gene>
<dbReference type="PROSITE" id="PS51257">
    <property type="entry name" value="PROKAR_LIPOPROTEIN"/>
    <property type="match status" value="1"/>
</dbReference>
<dbReference type="Pfam" id="PF01464">
    <property type="entry name" value="SLT"/>
    <property type="match status" value="1"/>
</dbReference>
<feature type="domain" description="Transglycosylase SLT" evidence="3">
    <location>
        <begin position="57"/>
        <end position="154"/>
    </location>
</feature>
<dbReference type="InterPro" id="IPR023346">
    <property type="entry name" value="Lysozyme-like_dom_sf"/>
</dbReference>
<dbReference type="Proteomes" id="UP000190837">
    <property type="component" value="Unassembled WGS sequence"/>
</dbReference>
<comment type="similarity">
    <text evidence="1">Belongs to the transglycosylase Slt family.</text>
</comment>
<dbReference type="RefSeq" id="WP_079541024.1">
    <property type="nucleotide sequence ID" value="NZ_FKLO01000054.1"/>
</dbReference>
<dbReference type="PANTHER" id="PTHR37423">
    <property type="entry name" value="SOLUBLE LYTIC MUREIN TRANSGLYCOSYLASE-RELATED"/>
    <property type="match status" value="1"/>
</dbReference>
<protein>
    <submittedName>
        <fullName evidence="4">Phage lysin</fullName>
    </submittedName>
</protein>
<dbReference type="AlphaFoldDB" id="A0A1C3H4Z4"/>
<dbReference type="Gene3D" id="1.10.530.10">
    <property type="match status" value="1"/>
</dbReference>
<dbReference type="InterPro" id="IPR008258">
    <property type="entry name" value="Transglycosylase_SLT_dom_1"/>
</dbReference>
<feature type="signal peptide" evidence="2">
    <location>
        <begin position="1"/>
        <end position="22"/>
    </location>
</feature>
<evidence type="ECO:0000313" key="4">
    <source>
        <dbReference type="EMBL" id="SAM66257.1"/>
    </source>
</evidence>
<dbReference type="PANTHER" id="PTHR37423:SF2">
    <property type="entry name" value="MEMBRANE-BOUND LYTIC MUREIN TRANSGLYCOSYLASE C"/>
    <property type="match status" value="1"/>
</dbReference>
<dbReference type="SUPFAM" id="SSF53955">
    <property type="entry name" value="Lysozyme-like"/>
    <property type="match status" value="1"/>
</dbReference>
<organism evidence="4 5">
    <name type="scientific">Cardiobacterium hominis</name>
    <dbReference type="NCBI Taxonomy" id="2718"/>
    <lineage>
        <taxon>Bacteria</taxon>
        <taxon>Pseudomonadati</taxon>
        <taxon>Pseudomonadota</taxon>
        <taxon>Gammaproteobacteria</taxon>
        <taxon>Cardiobacteriales</taxon>
        <taxon>Cardiobacteriaceae</taxon>
        <taxon>Cardiobacterium</taxon>
    </lineage>
</organism>